<dbReference type="InterPro" id="IPR036271">
    <property type="entry name" value="Tet_transcr_reg_TetR-rel_C_sf"/>
</dbReference>
<protein>
    <submittedName>
        <fullName evidence="4">Fatty acid metabolism regulator protein</fullName>
    </submittedName>
</protein>
<evidence type="ECO:0000313" key="5">
    <source>
        <dbReference type="Proteomes" id="UP000075374"/>
    </source>
</evidence>
<feature type="DNA-binding region" description="H-T-H motif" evidence="2">
    <location>
        <begin position="25"/>
        <end position="44"/>
    </location>
</feature>
<proteinExistence type="predicted"/>
<sequence length="188" mass="21465">MNGTKEAIFQAAIKEFSSKGYNGATVDNIALEAGVAKGTLYYNFKNKEDIFKYIIKEGMNKIKEDIQREVEKVQEPVSKLKTLCRVQLKLIYENKDFFKVIMSQIWGKELRQLELREALREYILLIEQYIKDAIDKGGIKGGDSSFMAYEFFGALIAAAVYELINNEKDNVNEVIENLTSYILYGISG</sequence>
<dbReference type="InterPro" id="IPR013570">
    <property type="entry name" value="Tscrpt_reg_YsiA_C"/>
</dbReference>
<dbReference type="InterPro" id="IPR050624">
    <property type="entry name" value="HTH-type_Tx_Regulator"/>
</dbReference>
<accession>A0A151AJZ3</accession>
<dbReference type="PROSITE" id="PS50977">
    <property type="entry name" value="HTH_TETR_2"/>
    <property type="match status" value="1"/>
</dbReference>
<evidence type="ECO:0000256" key="2">
    <source>
        <dbReference type="PROSITE-ProRule" id="PRU00335"/>
    </source>
</evidence>
<evidence type="ECO:0000259" key="3">
    <source>
        <dbReference type="PROSITE" id="PS50977"/>
    </source>
</evidence>
<organism evidence="4 5">
    <name type="scientific">Clostridium colicanis DSM 13634</name>
    <dbReference type="NCBI Taxonomy" id="1121305"/>
    <lineage>
        <taxon>Bacteria</taxon>
        <taxon>Bacillati</taxon>
        <taxon>Bacillota</taxon>
        <taxon>Clostridia</taxon>
        <taxon>Eubacteriales</taxon>
        <taxon>Clostridiaceae</taxon>
        <taxon>Clostridium</taxon>
    </lineage>
</organism>
<gene>
    <name evidence="4" type="primary">fadR</name>
    <name evidence="4" type="ORF">CLCOL_23990</name>
</gene>
<evidence type="ECO:0000256" key="1">
    <source>
        <dbReference type="ARBA" id="ARBA00023125"/>
    </source>
</evidence>
<dbReference type="Pfam" id="PF00440">
    <property type="entry name" value="TetR_N"/>
    <property type="match status" value="1"/>
</dbReference>
<dbReference type="Pfam" id="PF08359">
    <property type="entry name" value="TetR_C_4"/>
    <property type="match status" value="1"/>
</dbReference>
<name>A0A151AJZ3_9CLOT</name>
<dbReference type="GO" id="GO:0003677">
    <property type="term" value="F:DNA binding"/>
    <property type="evidence" value="ECO:0007669"/>
    <property type="project" value="UniProtKB-UniRule"/>
</dbReference>
<feature type="domain" description="HTH tetR-type" evidence="3">
    <location>
        <begin position="2"/>
        <end position="62"/>
    </location>
</feature>
<dbReference type="Gene3D" id="1.10.357.10">
    <property type="entry name" value="Tetracycline Repressor, domain 2"/>
    <property type="match status" value="1"/>
</dbReference>
<dbReference type="STRING" id="1121305.CLCOL_23990"/>
<dbReference type="Gene3D" id="1.10.10.60">
    <property type="entry name" value="Homeodomain-like"/>
    <property type="match status" value="1"/>
</dbReference>
<keyword evidence="1 2" id="KW-0238">DNA-binding</keyword>
<dbReference type="Proteomes" id="UP000075374">
    <property type="component" value="Unassembled WGS sequence"/>
</dbReference>
<evidence type="ECO:0000313" key="4">
    <source>
        <dbReference type="EMBL" id="KYH27988.1"/>
    </source>
</evidence>
<reference evidence="4 5" key="1">
    <citation type="submission" date="2016-02" db="EMBL/GenBank/DDBJ databases">
        <title>Genome sequence of Clostridium colicanis DSM 13634.</title>
        <authorList>
            <person name="Poehlein A."/>
            <person name="Daniel R."/>
        </authorList>
    </citation>
    <scope>NUCLEOTIDE SEQUENCE [LARGE SCALE GENOMIC DNA]</scope>
    <source>
        <strain evidence="4 5">DSM 13634</strain>
    </source>
</reference>
<dbReference type="PATRIC" id="fig|1121305.3.peg.2389"/>
<dbReference type="InterPro" id="IPR009057">
    <property type="entry name" value="Homeodomain-like_sf"/>
</dbReference>
<dbReference type="AlphaFoldDB" id="A0A151AJZ3"/>
<comment type="caution">
    <text evidence="4">The sequence shown here is derived from an EMBL/GenBank/DDBJ whole genome shotgun (WGS) entry which is preliminary data.</text>
</comment>
<dbReference type="PANTHER" id="PTHR43479:SF11">
    <property type="entry name" value="ACREF_ENVCD OPERON REPRESSOR-RELATED"/>
    <property type="match status" value="1"/>
</dbReference>
<dbReference type="PRINTS" id="PR00455">
    <property type="entry name" value="HTHTETR"/>
</dbReference>
<dbReference type="InterPro" id="IPR001647">
    <property type="entry name" value="HTH_TetR"/>
</dbReference>
<dbReference type="EMBL" id="LTBB01000016">
    <property type="protein sequence ID" value="KYH27988.1"/>
    <property type="molecule type" value="Genomic_DNA"/>
</dbReference>
<dbReference type="SUPFAM" id="SSF48498">
    <property type="entry name" value="Tetracyclin repressor-like, C-terminal domain"/>
    <property type="match status" value="1"/>
</dbReference>
<keyword evidence="5" id="KW-1185">Reference proteome</keyword>
<dbReference type="RefSeq" id="WP_061859177.1">
    <property type="nucleotide sequence ID" value="NZ_LTBB01000016.1"/>
</dbReference>
<dbReference type="SUPFAM" id="SSF46689">
    <property type="entry name" value="Homeodomain-like"/>
    <property type="match status" value="1"/>
</dbReference>
<dbReference type="PANTHER" id="PTHR43479">
    <property type="entry name" value="ACREF/ENVCD OPERON REPRESSOR-RELATED"/>
    <property type="match status" value="1"/>
</dbReference>